<keyword evidence="2" id="KW-0732">Signal</keyword>
<organism evidence="3 4">
    <name type="scientific">Undibacterium fentianense</name>
    <dbReference type="NCBI Taxonomy" id="2828728"/>
    <lineage>
        <taxon>Bacteria</taxon>
        <taxon>Pseudomonadati</taxon>
        <taxon>Pseudomonadota</taxon>
        <taxon>Betaproteobacteria</taxon>
        <taxon>Burkholderiales</taxon>
        <taxon>Oxalobacteraceae</taxon>
        <taxon>Undibacterium</taxon>
    </lineage>
</organism>
<dbReference type="AlphaFoldDB" id="A0A941E686"/>
<feature type="chain" id="PRO_5036792246" description="DUF4124 domain-containing protein" evidence="2">
    <location>
        <begin position="30"/>
        <end position="240"/>
    </location>
</feature>
<name>A0A941E686_9BURK</name>
<reference evidence="3" key="1">
    <citation type="submission" date="2021-04" db="EMBL/GenBank/DDBJ databases">
        <title>novel species isolated from subtropical streams in China.</title>
        <authorList>
            <person name="Lu H."/>
        </authorList>
    </citation>
    <scope>NUCLEOTIDE SEQUENCE</scope>
    <source>
        <strain evidence="3">FT137W</strain>
    </source>
</reference>
<feature type="compositionally biased region" description="Polar residues" evidence="1">
    <location>
        <begin position="158"/>
        <end position="183"/>
    </location>
</feature>
<feature type="region of interest" description="Disordered" evidence="1">
    <location>
        <begin position="158"/>
        <end position="196"/>
    </location>
</feature>
<evidence type="ECO:0000313" key="3">
    <source>
        <dbReference type="EMBL" id="MBR7801329.1"/>
    </source>
</evidence>
<protein>
    <recommendedName>
        <fullName evidence="5">DUF4124 domain-containing protein</fullName>
    </recommendedName>
</protein>
<accession>A0A941E686</accession>
<gene>
    <name evidence="3" type="ORF">KDM90_15070</name>
</gene>
<feature type="signal peptide" evidence="2">
    <location>
        <begin position="1"/>
        <end position="29"/>
    </location>
</feature>
<keyword evidence="4" id="KW-1185">Reference proteome</keyword>
<sequence>MMSTRKEQVLRIAIAHFCGMIFFASIAQAQTMYRCGSSYQDKPCANGQTGVVIGKIKTNENATADGLKTNQSIDPACKARGEEAKKILWMREGGAQKTDLLAKSESPERDRLINDIYAVRGNSNDIRMNIERNCMEEKLLVRRILATSDPETLNSLQAARSAQNASNMPKNAQKSGSELTTTKTKQDEEPAPKMQLSCPKIKVQMAIVNANLQAGADAASMQEFRRQKQELESELRNCKN</sequence>
<evidence type="ECO:0008006" key="5">
    <source>
        <dbReference type="Google" id="ProtNLM"/>
    </source>
</evidence>
<proteinExistence type="predicted"/>
<evidence type="ECO:0000256" key="1">
    <source>
        <dbReference type="SAM" id="MobiDB-lite"/>
    </source>
</evidence>
<dbReference type="RefSeq" id="WP_212676438.1">
    <property type="nucleotide sequence ID" value="NZ_JAGSPJ010000006.1"/>
</dbReference>
<evidence type="ECO:0000256" key="2">
    <source>
        <dbReference type="SAM" id="SignalP"/>
    </source>
</evidence>
<evidence type="ECO:0000313" key="4">
    <source>
        <dbReference type="Proteomes" id="UP000678545"/>
    </source>
</evidence>
<dbReference type="EMBL" id="JAGSPJ010000006">
    <property type="protein sequence ID" value="MBR7801329.1"/>
    <property type="molecule type" value="Genomic_DNA"/>
</dbReference>
<comment type="caution">
    <text evidence="3">The sequence shown here is derived from an EMBL/GenBank/DDBJ whole genome shotgun (WGS) entry which is preliminary data.</text>
</comment>
<dbReference type="Proteomes" id="UP000678545">
    <property type="component" value="Unassembled WGS sequence"/>
</dbReference>